<keyword evidence="1" id="KW-1133">Transmembrane helix</keyword>
<keyword evidence="3" id="KW-1185">Reference proteome</keyword>
<accession>A0A395HDE0</accession>
<dbReference type="AlphaFoldDB" id="A0A395HDE0"/>
<evidence type="ECO:0008006" key="4">
    <source>
        <dbReference type="Google" id="ProtNLM"/>
    </source>
</evidence>
<dbReference type="VEuPathDB" id="FungiDB:BO80DRAFT_82816"/>
<organism evidence="2 3">
    <name type="scientific">Aspergillus ibericus CBS 121593</name>
    <dbReference type="NCBI Taxonomy" id="1448316"/>
    <lineage>
        <taxon>Eukaryota</taxon>
        <taxon>Fungi</taxon>
        <taxon>Dikarya</taxon>
        <taxon>Ascomycota</taxon>
        <taxon>Pezizomycotina</taxon>
        <taxon>Eurotiomycetes</taxon>
        <taxon>Eurotiomycetidae</taxon>
        <taxon>Eurotiales</taxon>
        <taxon>Aspergillaceae</taxon>
        <taxon>Aspergillus</taxon>
        <taxon>Aspergillus subgen. Circumdati</taxon>
    </lineage>
</organism>
<dbReference type="Proteomes" id="UP000249402">
    <property type="component" value="Unassembled WGS sequence"/>
</dbReference>
<evidence type="ECO:0000313" key="2">
    <source>
        <dbReference type="EMBL" id="RAL05852.1"/>
    </source>
</evidence>
<gene>
    <name evidence="2" type="ORF">BO80DRAFT_82816</name>
</gene>
<dbReference type="GeneID" id="37229692"/>
<feature type="transmembrane region" description="Helical" evidence="1">
    <location>
        <begin position="59"/>
        <end position="77"/>
    </location>
</feature>
<proteinExistence type="predicted"/>
<reference evidence="2 3" key="1">
    <citation type="submission" date="2018-02" db="EMBL/GenBank/DDBJ databases">
        <title>The genomes of Aspergillus section Nigri reveals drivers in fungal speciation.</title>
        <authorList>
            <consortium name="DOE Joint Genome Institute"/>
            <person name="Vesth T.C."/>
            <person name="Nybo J."/>
            <person name="Theobald S."/>
            <person name="Brandl J."/>
            <person name="Frisvad J.C."/>
            <person name="Nielsen K.F."/>
            <person name="Lyhne E.K."/>
            <person name="Kogle M.E."/>
            <person name="Kuo A."/>
            <person name="Riley R."/>
            <person name="Clum A."/>
            <person name="Nolan M."/>
            <person name="Lipzen A."/>
            <person name="Salamov A."/>
            <person name="Henrissat B."/>
            <person name="Wiebenga A."/>
            <person name="De vries R.P."/>
            <person name="Grigoriev I.V."/>
            <person name="Mortensen U.H."/>
            <person name="Andersen M.R."/>
            <person name="Baker S.E."/>
        </authorList>
    </citation>
    <scope>NUCLEOTIDE SEQUENCE [LARGE SCALE GENOMIC DNA]</scope>
    <source>
        <strain evidence="2 3">CBS 121593</strain>
    </source>
</reference>
<evidence type="ECO:0000256" key="1">
    <source>
        <dbReference type="SAM" id="Phobius"/>
    </source>
</evidence>
<dbReference type="RefSeq" id="XP_025580179.1">
    <property type="nucleotide sequence ID" value="XM_025724827.1"/>
</dbReference>
<protein>
    <recommendedName>
        <fullName evidence="4">Transmembrane protein</fullName>
    </recommendedName>
</protein>
<name>A0A395HDE0_9EURO</name>
<keyword evidence="1" id="KW-0472">Membrane</keyword>
<evidence type="ECO:0000313" key="3">
    <source>
        <dbReference type="Proteomes" id="UP000249402"/>
    </source>
</evidence>
<dbReference type="EMBL" id="KZ824420">
    <property type="protein sequence ID" value="RAL05852.1"/>
    <property type="molecule type" value="Genomic_DNA"/>
</dbReference>
<sequence length="94" mass="10724">MQTGSNNKNEQKRCKKNFPQNSVITHVKEVACATPAMPPPSSSLPIHPAPYLVSSFLRIFQLAIAANIHHFLFFALLSRWNRRRLGPLWSLVRE</sequence>
<keyword evidence="1" id="KW-0812">Transmembrane</keyword>